<evidence type="ECO:0000313" key="3">
    <source>
        <dbReference type="Proteomes" id="UP000238479"/>
    </source>
</evidence>
<protein>
    <submittedName>
        <fullName evidence="2">Putative F-box associated interaction domain-containing protein</fullName>
    </submittedName>
</protein>
<dbReference type="PANTHER" id="PTHR31672">
    <property type="entry name" value="BNACNNG10540D PROTEIN"/>
    <property type="match status" value="1"/>
</dbReference>
<keyword evidence="3" id="KW-1185">Reference proteome</keyword>
<dbReference type="InterPro" id="IPR017451">
    <property type="entry name" value="F-box-assoc_interact_dom"/>
</dbReference>
<sequence length="268" mass="31136">MCDIPRQRLQVLPIEPVHLEPFNWILQKTTSVHLEPFNWILQKTTSDSLNVQRLRYFGFGHLSATDDYKVIAKIEKKQQAEIFSSRANTWKTIQVPSDVEPFSEGFLFNEALHWISIKNFPNYSIDVVAFDLAKEEFRKIPLPTTLKNAAALSSFRGCLCVFDYAYNTAGSIYLWVMREYNMADAWTKLFNIKIPIPPENAVHILRPILVTETSTFLRLDMMINAAIESKLVRSVHHQEEKLETYMVSSGGLRIRDMIIFKESLLWLY</sequence>
<gene>
    <name evidence="2" type="ORF">RchiOBHm_Chr5g0053901</name>
</gene>
<proteinExistence type="predicted"/>
<dbReference type="AlphaFoldDB" id="A0A2P6QG03"/>
<dbReference type="Gramene" id="PRQ33115">
    <property type="protein sequence ID" value="PRQ33115"/>
    <property type="gene ID" value="RchiOBHm_Chr5g0053901"/>
</dbReference>
<feature type="domain" description="F-box associated beta-propeller type 1" evidence="1">
    <location>
        <begin position="39"/>
        <end position="216"/>
    </location>
</feature>
<dbReference type="NCBIfam" id="TIGR01640">
    <property type="entry name" value="F_box_assoc_1"/>
    <property type="match status" value="1"/>
</dbReference>
<dbReference type="InterPro" id="IPR006527">
    <property type="entry name" value="F-box-assoc_dom_typ1"/>
</dbReference>
<accession>A0A2P6QG03</accession>
<dbReference type="EMBL" id="PDCK01000043">
    <property type="protein sequence ID" value="PRQ33115.1"/>
    <property type="molecule type" value="Genomic_DNA"/>
</dbReference>
<comment type="caution">
    <text evidence="2">The sequence shown here is derived from an EMBL/GenBank/DDBJ whole genome shotgun (WGS) entry which is preliminary data.</text>
</comment>
<dbReference type="Proteomes" id="UP000238479">
    <property type="component" value="Chromosome 5"/>
</dbReference>
<reference evidence="2 3" key="1">
    <citation type="journal article" date="2018" name="Nat. Genet.">
        <title>The Rosa genome provides new insights in the design of modern roses.</title>
        <authorList>
            <person name="Bendahmane M."/>
        </authorList>
    </citation>
    <scope>NUCLEOTIDE SEQUENCE [LARGE SCALE GENOMIC DNA]</scope>
    <source>
        <strain evidence="3">cv. Old Blush</strain>
    </source>
</reference>
<organism evidence="2 3">
    <name type="scientific">Rosa chinensis</name>
    <name type="common">China rose</name>
    <dbReference type="NCBI Taxonomy" id="74649"/>
    <lineage>
        <taxon>Eukaryota</taxon>
        <taxon>Viridiplantae</taxon>
        <taxon>Streptophyta</taxon>
        <taxon>Embryophyta</taxon>
        <taxon>Tracheophyta</taxon>
        <taxon>Spermatophyta</taxon>
        <taxon>Magnoliopsida</taxon>
        <taxon>eudicotyledons</taxon>
        <taxon>Gunneridae</taxon>
        <taxon>Pentapetalae</taxon>
        <taxon>rosids</taxon>
        <taxon>fabids</taxon>
        <taxon>Rosales</taxon>
        <taxon>Rosaceae</taxon>
        <taxon>Rosoideae</taxon>
        <taxon>Rosoideae incertae sedis</taxon>
        <taxon>Rosa</taxon>
    </lineage>
</organism>
<dbReference type="Pfam" id="PF07734">
    <property type="entry name" value="FBA_1"/>
    <property type="match status" value="1"/>
</dbReference>
<dbReference type="InterPro" id="IPR050796">
    <property type="entry name" value="SCF_F-box_component"/>
</dbReference>
<dbReference type="PANTHER" id="PTHR31672:SF13">
    <property type="entry name" value="F-BOX PROTEIN CPR30-LIKE"/>
    <property type="match status" value="1"/>
</dbReference>
<evidence type="ECO:0000313" key="2">
    <source>
        <dbReference type="EMBL" id="PRQ33115.1"/>
    </source>
</evidence>
<evidence type="ECO:0000259" key="1">
    <source>
        <dbReference type="Pfam" id="PF07734"/>
    </source>
</evidence>
<name>A0A2P6QG03_ROSCH</name>